<feature type="region of interest" description="Disordered" evidence="2">
    <location>
        <begin position="223"/>
        <end position="247"/>
    </location>
</feature>
<keyword evidence="3" id="KW-1133">Transmembrane helix</keyword>
<dbReference type="GO" id="GO:0005886">
    <property type="term" value="C:plasma membrane"/>
    <property type="evidence" value="ECO:0007669"/>
    <property type="project" value="TreeGrafter"/>
</dbReference>
<dbReference type="PANTHER" id="PTHR45702">
    <property type="entry name" value="ADAM10/ADAM17 METALLOPEPTIDASE FAMILY MEMBER"/>
    <property type="match status" value="1"/>
</dbReference>
<dbReference type="Pfam" id="PF13574">
    <property type="entry name" value="Reprolysin_2"/>
    <property type="match status" value="1"/>
</dbReference>
<accession>A0A8E0VNM7</accession>
<comment type="caution">
    <text evidence="6">The sequence shown here is derived from an EMBL/GenBank/DDBJ whole genome shotgun (WGS) entry which is preliminary data.</text>
</comment>
<dbReference type="EMBL" id="LUCM01001454">
    <property type="protein sequence ID" value="KAA0198854.1"/>
    <property type="molecule type" value="Genomic_DNA"/>
</dbReference>
<dbReference type="InterPro" id="IPR036436">
    <property type="entry name" value="Disintegrin_dom_sf"/>
</dbReference>
<dbReference type="PROSITE" id="PS50214">
    <property type="entry name" value="DISINTEGRIN_2"/>
    <property type="match status" value="1"/>
</dbReference>
<feature type="domain" description="Peptidase M12B" evidence="5">
    <location>
        <begin position="379"/>
        <end position="536"/>
    </location>
</feature>
<comment type="caution">
    <text evidence="1">Lacks conserved residue(s) required for the propagation of feature annotation.</text>
</comment>
<dbReference type="InterPro" id="IPR001590">
    <property type="entry name" value="Peptidase_M12B"/>
</dbReference>
<dbReference type="GO" id="GO:0006509">
    <property type="term" value="P:membrane protein ectodomain proteolysis"/>
    <property type="evidence" value="ECO:0007669"/>
    <property type="project" value="TreeGrafter"/>
</dbReference>
<protein>
    <submittedName>
        <fullName evidence="6">Disintegrin and metalloproteinase</fullName>
    </submittedName>
</protein>
<dbReference type="Proteomes" id="UP000728185">
    <property type="component" value="Unassembled WGS sequence"/>
</dbReference>
<feature type="compositionally biased region" description="Polar residues" evidence="2">
    <location>
        <begin position="238"/>
        <end position="247"/>
    </location>
</feature>
<dbReference type="AlphaFoldDB" id="A0A8E0VNM7"/>
<dbReference type="PANTHER" id="PTHR45702:SF2">
    <property type="entry name" value="KUZBANIAN, ISOFORM A"/>
    <property type="match status" value="1"/>
</dbReference>
<feature type="binding site" evidence="1">
    <location>
        <position position="483"/>
    </location>
    <ligand>
        <name>Zn(2+)</name>
        <dbReference type="ChEBI" id="CHEBI:29105"/>
        <note>catalytic</note>
    </ligand>
</feature>
<keyword evidence="1" id="KW-0862">Zinc</keyword>
<dbReference type="SUPFAM" id="SSF55486">
    <property type="entry name" value="Metalloproteases ('zincins'), catalytic domain"/>
    <property type="match status" value="1"/>
</dbReference>
<proteinExistence type="predicted"/>
<feature type="binding site" evidence="1">
    <location>
        <position position="473"/>
    </location>
    <ligand>
        <name>Zn(2+)</name>
        <dbReference type="ChEBI" id="CHEBI:29105"/>
        <note>catalytic</note>
    </ligand>
</feature>
<dbReference type="GO" id="GO:0007219">
    <property type="term" value="P:Notch signaling pathway"/>
    <property type="evidence" value="ECO:0007669"/>
    <property type="project" value="TreeGrafter"/>
</dbReference>
<dbReference type="InterPro" id="IPR024079">
    <property type="entry name" value="MetalloPept_cat_dom_sf"/>
</dbReference>
<keyword evidence="7" id="KW-1185">Reference proteome</keyword>
<evidence type="ECO:0000256" key="3">
    <source>
        <dbReference type="SAM" id="Phobius"/>
    </source>
</evidence>
<dbReference type="Gene3D" id="4.10.70.10">
    <property type="entry name" value="Disintegrin domain"/>
    <property type="match status" value="1"/>
</dbReference>
<feature type="active site" evidence="1">
    <location>
        <position position="474"/>
    </location>
</feature>
<feature type="binding site" evidence="1">
    <location>
        <position position="477"/>
    </location>
    <ligand>
        <name>Zn(2+)</name>
        <dbReference type="ChEBI" id="CHEBI:29105"/>
        <note>catalytic</note>
    </ligand>
</feature>
<dbReference type="InterPro" id="IPR001762">
    <property type="entry name" value="Disintegrin_dom"/>
</dbReference>
<evidence type="ECO:0000256" key="2">
    <source>
        <dbReference type="SAM" id="MobiDB-lite"/>
    </source>
</evidence>
<evidence type="ECO:0000313" key="6">
    <source>
        <dbReference type="EMBL" id="KAA0198854.1"/>
    </source>
</evidence>
<keyword evidence="3" id="KW-0812">Transmembrane</keyword>
<dbReference type="PROSITE" id="PS50215">
    <property type="entry name" value="ADAM_MEPRO"/>
    <property type="match status" value="1"/>
</dbReference>
<dbReference type="GO" id="GO:0046872">
    <property type="term" value="F:metal ion binding"/>
    <property type="evidence" value="ECO:0007669"/>
    <property type="project" value="UniProtKB-KW"/>
</dbReference>
<dbReference type="OrthoDB" id="2149267at2759"/>
<evidence type="ECO:0000259" key="5">
    <source>
        <dbReference type="PROSITE" id="PS50215"/>
    </source>
</evidence>
<keyword evidence="3" id="KW-0472">Membrane</keyword>
<gene>
    <name evidence="6" type="ORF">FBUS_09961</name>
</gene>
<name>A0A8E0VNM7_9TREM</name>
<sequence length="610" mass="67921">MCRFLRSVAAVYMAVFVFCCVHNFYCSSAHHLLEQYELLDYETTRLAEHHRRARSADPDRRLADHFELQLLAFGKNLTVVLNPDRDIVHADARLTISGSKHSYSLLRYSDHMVRGYAANYPESTVFGSLVNGVFRGTIVINRFQAHSDMHILADSYFVEPAGYYFEDIVGFHSIIYHSSHVRGQEVHKKSIRGSISPAPHFCGLSNPEIVQKMQDLTLSSHTRAQTLRRSKRNADLPSDSNDPVSKSPIQFSAAEAPKTFAPHSVSGSRSASKKSCNLLLQSDTLLWNRVIKLRHINNDADAAVTEISVLLHQHVQAAQTIFDSHVFRDHSGKLEFSGIGFRVDQVVINITDVDCKQRSESSTRDRNYATQSDMEKGGSYADQNPFCSDSIDVLNTLNLFSQNNFDAYCAAYLFTYRDFVGGTLGLAWVGGACSKNRVESEQNVRKSLNTGLVTLVNYGNPVLSQVSQVAFIHELGHNFGAWHDDVHKNEPYGCLPSAHDPRGNYIMFASATSATKENNHRFSRCSLDSIAHFLHRLSVDGRDCLVHSDGPFCGNGLVEEGEECDCGLSSRTCRDKCCNPRNSNSPCKLVESIIVNGAAKKVRVQVDGSV</sequence>
<organism evidence="6 7">
    <name type="scientific">Fasciolopsis buskii</name>
    <dbReference type="NCBI Taxonomy" id="27845"/>
    <lineage>
        <taxon>Eukaryota</taxon>
        <taxon>Metazoa</taxon>
        <taxon>Spiralia</taxon>
        <taxon>Lophotrochozoa</taxon>
        <taxon>Platyhelminthes</taxon>
        <taxon>Trematoda</taxon>
        <taxon>Digenea</taxon>
        <taxon>Plagiorchiida</taxon>
        <taxon>Echinostomata</taxon>
        <taxon>Echinostomatoidea</taxon>
        <taxon>Fasciolidae</taxon>
        <taxon>Fasciolopsis</taxon>
    </lineage>
</organism>
<evidence type="ECO:0000256" key="1">
    <source>
        <dbReference type="PROSITE-ProRule" id="PRU00276"/>
    </source>
</evidence>
<reference evidence="6" key="1">
    <citation type="submission" date="2019-05" db="EMBL/GenBank/DDBJ databases">
        <title>Annotation for the trematode Fasciolopsis buski.</title>
        <authorList>
            <person name="Choi Y.-J."/>
        </authorList>
    </citation>
    <scope>NUCLEOTIDE SEQUENCE</scope>
    <source>
        <strain evidence="6">HT</strain>
        <tissue evidence="6">Whole worm</tissue>
    </source>
</reference>
<feature type="domain" description="Disintegrin" evidence="4">
    <location>
        <begin position="550"/>
        <end position="589"/>
    </location>
</feature>
<evidence type="ECO:0000313" key="7">
    <source>
        <dbReference type="Proteomes" id="UP000728185"/>
    </source>
</evidence>
<keyword evidence="1" id="KW-0479">Metal-binding</keyword>
<dbReference type="GO" id="GO:0004222">
    <property type="term" value="F:metalloendopeptidase activity"/>
    <property type="evidence" value="ECO:0007669"/>
    <property type="project" value="InterPro"/>
</dbReference>
<feature type="transmembrane region" description="Helical" evidence="3">
    <location>
        <begin position="7"/>
        <end position="25"/>
    </location>
</feature>
<dbReference type="InterPro" id="IPR051489">
    <property type="entry name" value="ADAM_Metalloproteinase"/>
</dbReference>
<evidence type="ECO:0000259" key="4">
    <source>
        <dbReference type="PROSITE" id="PS50214"/>
    </source>
</evidence>
<dbReference type="Gene3D" id="3.40.390.10">
    <property type="entry name" value="Collagenase (Catalytic Domain)"/>
    <property type="match status" value="1"/>
</dbReference>